<dbReference type="EMBL" id="JALBCA010000050">
    <property type="protein sequence ID" value="KAI2386197.1"/>
    <property type="molecule type" value="Genomic_DNA"/>
</dbReference>
<gene>
    <name evidence="1" type="ORF">LOY88_003667</name>
</gene>
<comment type="caution">
    <text evidence="1">The sequence shown here is derived from an EMBL/GenBank/DDBJ whole genome shotgun (WGS) entry which is preliminary data.</text>
</comment>
<reference evidence="1" key="1">
    <citation type="journal article" date="2022" name="bioRxiv">
        <title>Population genetic analysis of Ophidiomyces ophidiicola, the causative agent of snake fungal disease, indicates recent introductions to the USA.</title>
        <authorList>
            <person name="Ladner J.T."/>
            <person name="Palmer J.M."/>
            <person name="Ettinger C.L."/>
            <person name="Stajich J.E."/>
            <person name="Farrell T.M."/>
            <person name="Glorioso B.M."/>
            <person name="Lawson B."/>
            <person name="Price S.J."/>
            <person name="Stengle A.G."/>
            <person name="Grear D.A."/>
            <person name="Lorch J.M."/>
        </authorList>
    </citation>
    <scope>NUCLEOTIDE SEQUENCE</scope>
    <source>
        <strain evidence="1">NWHC 24266-5</strain>
    </source>
</reference>
<evidence type="ECO:0000313" key="1">
    <source>
        <dbReference type="EMBL" id="KAI2386197.1"/>
    </source>
</evidence>
<sequence length="535" mass="57163">MIQLDGSTLEGGGQLVRNAIALSALTSQPVRVTKIRGRRQGVRGLRPSHAAAIQCLLDICGGSALGATVGSSEITFYPRGQNEGTQTDASVADDDSTDNITALLESMKLEPVTGVPPIKSEYNIRLTTPGSAFLIFQALYPYILYAGACAAARTAEKGESPPEFPIKLKMTGGTNVSFSPSYDYVSQVLIPTARLGLPQLKVTLKRRGWTGGRTNLGAVVFLIHPLEIQKVDALPPLPNRQPACCPKLSTPCFPRINLDMMERGTITHIDITVLAPDVGFDEVGSGSGSIRRKGPKSGGKLGKGRESDWERKGLEGSDAAADDSDPIEEQDLGGRSAPHSIREFVENRTFEAVFSGLNCQIGSTQGLQPPTIRLYHSEPTRHYSHIYILLVAHTSTGFRLGRDALFGSEGAQRSSGRSHQGAKDGKSRGKTKSKPSSGIRFIVEDMVAQCVSDLMDELIGSDPSDSKGPLGGGKSRSVLDMFMRDQVVIFQALGSLGVAGEGEPAGVDQGGERDQKSLHTQTAMWVCRQMLGAES</sequence>
<proteinExistence type="predicted"/>
<name>A0ACB8UXQ0_9EURO</name>
<protein>
    <submittedName>
        <fullName evidence="1">Uncharacterized protein</fullName>
    </submittedName>
</protein>
<accession>A0ACB8UXQ0</accession>
<organism evidence="1">
    <name type="scientific">Ophidiomyces ophidiicola</name>
    <dbReference type="NCBI Taxonomy" id="1387563"/>
    <lineage>
        <taxon>Eukaryota</taxon>
        <taxon>Fungi</taxon>
        <taxon>Dikarya</taxon>
        <taxon>Ascomycota</taxon>
        <taxon>Pezizomycotina</taxon>
        <taxon>Eurotiomycetes</taxon>
        <taxon>Eurotiomycetidae</taxon>
        <taxon>Onygenales</taxon>
        <taxon>Onygenaceae</taxon>
        <taxon>Ophidiomyces</taxon>
    </lineage>
</organism>